<dbReference type="OrthoDB" id="5593930at2759"/>
<evidence type="ECO:0000256" key="1">
    <source>
        <dbReference type="SAM" id="MobiDB-lite"/>
    </source>
</evidence>
<keyword evidence="2" id="KW-1133">Transmembrane helix</keyword>
<feature type="transmembrane region" description="Helical" evidence="2">
    <location>
        <begin position="263"/>
        <end position="284"/>
    </location>
</feature>
<protein>
    <submittedName>
        <fullName evidence="3">Uncharacterized protein</fullName>
    </submittedName>
</protein>
<dbReference type="Proteomes" id="UP000054350">
    <property type="component" value="Unassembled WGS sequence"/>
</dbReference>
<evidence type="ECO:0000313" key="4">
    <source>
        <dbReference type="Proteomes" id="UP000054350"/>
    </source>
</evidence>
<dbReference type="AlphaFoldDB" id="A0A0L0S490"/>
<feature type="region of interest" description="Disordered" evidence="1">
    <location>
        <begin position="1"/>
        <end position="49"/>
    </location>
</feature>
<proteinExistence type="predicted"/>
<reference evidence="4" key="2">
    <citation type="submission" date="2009-11" db="EMBL/GenBank/DDBJ databases">
        <title>The Genome Sequence of Allomyces macrogynus strain ATCC 38327.</title>
        <authorList>
            <consortium name="The Broad Institute Genome Sequencing Platform"/>
            <person name="Russ C."/>
            <person name="Cuomo C."/>
            <person name="Shea T."/>
            <person name="Young S.K."/>
            <person name="Zeng Q."/>
            <person name="Koehrsen M."/>
            <person name="Haas B."/>
            <person name="Borodovsky M."/>
            <person name="Guigo R."/>
            <person name="Alvarado L."/>
            <person name="Berlin A."/>
            <person name="Borenstein D."/>
            <person name="Chen Z."/>
            <person name="Engels R."/>
            <person name="Freedman E."/>
            <person name="Gellesch M."/>
            <person name="Goldberg J."/>
            <person name="Griggs A."/>
            <person name="Gujja S."/>
            <person name="Heiman D."/>
            <person name="Hepburn T."/>
            <person name="Howarth C."/>
            <person name="Jen D."/>
            <person name="Larson L."/>
            <person name="Lewis B."/>
            <person name="Mehta T."/>
            <person name="Park D."/>
            <person name="Pearson M."/>
            <person name="Roberts A."/>
            <person name="Saif S."/>
            <person name="Shenoy N."/>
            <person name="Sisk P."/>
            <person name="Stolte C."/>
            <person name="Sykes S."/>
            <person name="Walk T."/>
            <person name="White J."/>
            <person name="Yandava C."/>
            <person name="Burger G."/>
            <person name="Gray M.W."/>
            <person name="Holland P.W.H."/>
            <person name="King N."/>
            <person name="Lang F.B.F."/>
            <person name="Roger A.J."/>
            <person name="Ruiz-Trillo I."/>
            <person name="Lander E."/>
            <person name="Nusbaum C."/>
        </authorList>
    </citation>
    <scope>NUCLEOTIDE SEQUENCE [LARGE SCALE GENOMIC DNA]</scope>
    <source>
        <strain evidence="4">ATCC 38327</strain>
    </source>
</reference>
<feature type="compositionally biased region" description="Low complexity" evidence="1">
    <location>
        <begin position="25"/>
        <end position="36"/>
    </location>
</feature>
<keyword evidence="4" id="KW-1185">Reference proteome</keyword>
<feature type="compositionally biased region" description="Low complexity" evidence="1">
    <location>
        <begin position="1"/>
        <end position="14"/>
    </location>
</feature>
<name>A0A0L0S490_ALLM3</name>
<evidence type="ECO:0000313" key="3">
    <source>
        <dbReference type="EMBL" id="KNE57184.1"/>
    </source>
</evidence>
<feature type="transmembrane region" description="Helical" evidence="2">
    <location>
        <begin position="140"/>
        <end position="163"/>
    </location>
</feature>
<gene>
    <name evidence="3" type="ORF">AMAG_02929</name>
</gene>
<evidence type="ECO:0000256" key="2">
    <source>
        <dbReference type="SAM" id="Phobius"/>
    </source>
</evidence>
<keyword evidence="2" id="KW-0472">Membrane</keyword>
<reference evidence="3 4" key="1">
    <citation type="submission" date="2009-11" db="EMBL/GenBank/DDBJ databases">
        <title>Annotation of Allomyces macrogynus ATCC 38327.</title>
        <authorList>
            <consortium name="The Broad Institute Genome Sequencing Platform"/>
            <person name="Russ C."/>
            <person name="Cuomo C."/>
            <person name="Burger G."/>
            <person name="Gray M.W."/>
            <person name="Holland P.W.H."/>
            <person name="King N."/>
            <person name="Lang F.B.F."/>
            <person name="Roger A.J."/>
            <person name="Ruiz-Trillo I."/>
            <person name="Young S.K."/>
            <person name="Zeng Q."/>
            <person name="Gargeya S."/>
            <person name="Fitzgerald M."/>
            <person name="Haas B."/>
            <person name="Abouelleil A."/>
            <person name="Alvarado L."/>
            <person name="Arachchi H.M."/>
            <person name="Berlin A."/>
            <person name="Chapman S.B."/>
            <person name="Gearin G."/>
            <person name="Goldberg J."/>
            <person name="Griggs A."/>
            <person name="Gujja S."/>
            <person name="Hansen M."/>
            <person name="Heiman D."/>
            <person name="Howarth C."/>
            <person name="Larimer J."/>
            <person name="Lui A."/>
            <person name="MacDonald P.J.P."/>
            <person name="McCowen C."/>
            <person name="Montmayeur A."/>
            <person name="Murphy C."/>
            <person name="Neiman D."/>
            <person name="Pearson M."/>
            <person name="Priest M."/>
            <person name="Roberts A."/>
            <person name="Saif S."/>
            <person name="Shea T."/>
            <person name="Sisk P."/>
            <person name="Stolte C."/>
            <person name="Sykes S."/>
            <person name="Wortman J."/>
            <person name="Nusbaum C."/>
            <person name="Birren B."/>
        </authorList>
    </citation>
    <scope>NUCLEOTIDE SEQUENCE [LARGE SCALE GENOMIC DNA]</scope>
    <source>
        <strain evidence="3 4">ATCC 38327</strain>
    </source>
</reference>
<keyword evidence="2" id="KW-0812">Transmembrane</keyword>
<dbReference type="EMBL" id="GG745331">
    <property type="protein sequence ID" value="KNE57184.1"/>
    <property type="molecule type" value="Genomic_DNA"/>
</dbReference>
<feature type="transmembrane region" description="Helical" evidence="2">
    <location>
        <begin position="223"/>
        <end position="243"/>
    </location>
</feature>
<accession>A0A0L0S490</accession>
<sequence>MFRPPVVRPADAPVPSAPPLPPNYAAPAMSSALASPNRPSPESPVRYPDLSAETVPMVSLLHGAGASSFSQATSPTKADPVLDLPPSYAAGGAPPPAYSNNAGFPTASVPVGVATPPSSVPESPAAHSPPSSRSAFALRLFPVSLTIGAALSLWLVAINVTIFNVNTDASLRYNHDDGDLFNAGSERTFAGVFAALLFLSAMFDLTWLFSYRTSQMPRFRMRVFLVFTLVAVAQWWLVQSTMWEVAFFQLLGMSGGIDTATTFLSPSLFMVLCLVSRMMTLAMFRQAMGRRVAPN</sequence>
<organism evidence="3 4">
    <name type="scientific">Allomyces macrogynus (strain ATCC 38327)</name>
    <name type="common">Allomyces javanicus var. macrogynus</name>
    <dbReference type="NCBI Taxonomy" id="578462"/>
    <lineage>
        <taxon>Eukaryota</taxon>
        <taxon>Fungi</taxon>
        <taxon>Fungi incertae sedis</taxon>
        <taxon>Blastocladiomycota</taxon>
        <taxon>Blastocladiomycetes</taxon>
        <taxon>Blastocladiales</taxon>
        <taxon>Blastocladiaceae</taxon>
        <taxon>Allomyces</taxon>
    </lineage>
</organism>
<dbReference type="VEuPathDB" id="FungiDB:AMAG_02929"/>
<feature type="transmembrane region" description="Helical" evidence="2">
    <location>
        <begin position="189"/>
        <end position="211"/>
    </location>
</feature>
<feature type="compositionally biased region" description="Pro residues" evidence="1">
    <location>
        <begin position="15"/>
        <end position="24"/>
    </location>
</feature>